<feature type="region of interest" description="Disordered" evidence="1">
    <location>
        <begin position="296"/>
        <end position="317"/>
    </location>
</feature>
<dbReference type="AlphaFoldDB" id="A0A067MJM8"/>
<proteinExistence type="predicted"/>
<dbReference type="InParanoid" id="A0A067MJM8"/>
<evidence type="ECO:0000256" key="2">
    <source>
        <dbReference type="SAM" id="Phobius"/>
    </source>
</evidence>
<name>A0A067MJM8_BOTB1</name>
<keyword evidence="2" id="KW-0812">Transmembrane</keyword>
<gene>
    <name evidence="3" type="ORF">BOTBODRAFT_34705</name>
</gene>
<accession>A0A067MJM8</accession>
<dbReference type="EMBL" id="KL198052">
    <property type="protein sequence ID" value="KDQ12087.1"/>
    <property type="molecule type" value="Genomic_DNA"/>
</dbReference>
<feature type="transmembrane region" description="Helical" evidence="2">
    <location>
        <begin position="235"/>
        <end position="260"/>
    </location>
</feature>
<dbReference type="OrthoDB" id="3032252at2759"/>
<keyword evidence="2" id="KW-0472">Membrane</keyword>
<keyword evidence="4" id="KW-1185">Reference proteome</keyword>
<protein>
    <recommendedName>
        <fullName evidence="5">TNFR-Cys domain-containing protein</fullName>
    </recommendedName>
</protein>
<evidence type="ECO:0008006" key="5">
    <source>
        <dbReference type="Google" id="ProtNLM"/>
    </source>
</evidence>
<evidence type="ECO:0000313" key="4">
    <source>
        <dbReference type="Proteomes" id="UP000027195"/>
    </source>
</evidence>
<feature type="transmembrane region" description="Helical" evidence="2">
    <location>
        <begin position="6"/>
        <end position="26"/>
    </location>
</feature>
<sequence>MKVITISFLVLFVLSLPLFFGLFFGLNFPEIRRNGWPIAQCTVDDAQVLSRYCCEQTSCAVNTCFSAPPSAPQCSASITQINSNYSPAACAASNSTKSCPPNTGQACDGGTHCCRQCCQTCQSCHQSCTGSGSKKTCTNRCVPYQCNCICCSFTSHLECTLSCPTCYSVDLALTYTPWGSSTKQNATYHEEFSKNGNGANTFLSLHKKGSTMKCYYNPKSRGDVALDVSFTPWKWVITALFGMLPLAIASAYFFVAYALLPLWRRCTNSNDYQGVSSNLPQDDVDMSSASFYKSAEAKKDGSTSYLAEEFPAPPPPY</sequence>
<dbReference type="Proteomes" id="UP000027195">
    <property type="component" value="Unassembled WGS sequence"/>
</dbReference>
<organism evidence="3 4">
    <name type="scientific">Botryobasidium botryosum (strain FD-172 SS1)</name>
    <dbReference type="NCBI Taxonomy" id="930990"/>
    <lineage>
        <taxon>Eukaryota</taxon>
        <taxon>Fungi</taxon>
        <taxon>Dikarya</taxon>
        <taxon>Basidiomycota</taxon>
        <taxon>Agaricomycotina</taxon>
        <taxon>Agaricomycetes</taxon>
        <taxon>Cantharellales</taxon>
        <taxon>Botryobasidiaceae</taxon>
        <taxon>Botryobasidium</taxon>
    </lineage>
</organism>
<reference evidence="4" key="1">
    <citation type="journal article" date="2014" name="Proc. Natl. Acad. Sci. U.S.A.">
        <title>Extensive sampling of basidiomycete genomes demonstrates inadequacy of the white-rot/brown-rot paradigm for wood decay fungi.</title>
        <authorList>
            <person name="Riley R."/>
            <person name="Salamov A.A."/>
            <person name="Brown D.W."/>
            <person name="Nagy L.G."/>
            <person name="Floudas D."/>
            <person name="Held B.W."/>
            <person name="Levasseur A."/>
            <person name="Lombard V."/>
            <person name="Morin E."/>
            <person name="Otillar R."/>
            <person name="Lindquist E.A."/>
            <person name="Sun H."/>
            <person name="LaButti K.M."/>
            <person name="Schmutz J."/>
            <person name="Jabbour D."/>
            <person name="Luo H."/>
            <person name="Baker S.E."/>
            <person name="Pisabarro A.G."/>
            <person name="Walton J.D."/>
            <person name="Blanchette R.A."/>
            <person name="Henrissat B."/>
            <person name="Martin F."/>
            <person name="Cullen D."/>
            <person name="Hibbett D.S."/>
            <person name="Grigoriev I.V."/>
        </authorList>
    </citation>
    <scope>NUCLEOTIDE SEQUENCE [LARGE SCALE GENOMIC DNA]</scope>
    <source>
        <strain evidence="4">FD-172 SS1</strain>
    </source>
</reference>
<evidence type="ECO:0000313" key="3">
    <source>
        <dbReference type="EMBL" id="KDQ12087.1"/>
    </source>
</evidence>
<keyword evidence="2" id="KW-1133">Transmembrane helix</keyword>
<dbReference type="HOGENOM" id="CLU_900371_0_0_1"/>
<evidence type="ECO:0000256" key="1">
    <source>
        <dbReference type="SAM" id="MobiDB-lite"/>
    </source>
</evidence>